<reference evidence="2 3" key="1">
    <citation type="journal article" date="2009" name="Nature">
        <title>The Sorghum bicolor genome and the diversification of grasses.</title>
        <authorList>
            <person name="Paterson A.H."/>
            <person name="Bowers J.E."/>
            <person name="Bruggmann R."/>
            <person name="Dubchak I."/>
            <person name="Grimwood J."/>
            <person name="Gundlach H."/>
            <person name="Haberer G."/>
            <person name="Hellsten U."/>
            <person name="Mitros T."/>
            <person name="Poliakov A."/>
            <person name="Schmutz J."/>
            <person name="Spannagl M."/>
            <person name="Tang H."/>
            <person name="Wang X."/>
            <person name="Wicker T."/>
            <person name="Bharti A.K."/>
            <person name="Chapman J."/>
            <person name="Feltus F.A."/>
            <person name="Gowik U."/>
            <person name="Grigoriev I.V."/>
            <person name="Lyons E."/>
            <person name="Maher C.A."/>
            <person name="Martis M."/>
            <person name="Narechania A."/>
            <person name="Otillar R.P."/>
            <person name="Penning B.W."/>
            <person name="Salamov A.A."/>
            <person name="Wang Y."/>
            <person name="Zhang L."/>
            <person name="Carpita N.C."/>
            <person name="Freeling M."/>
            <person name="Gingle A.R."/>
            <person name="Hash C.T."/>
            <person name="Keller B."/>
            <person name="Klein P."/>
            <person name="Kresovich S."/>
            <person name="McCann M.C."/>
            <person name="Ming R."/>
            <person name="Peterson D.G."/>
            <person name="Mehboob-ur-Rahman"/>
            <person name="Ware D."/>
            <person name="Westhoff P."/>
            <person name="Mayer K.F."/>
            <person name="Messing J."/>
            <person name="Rokhsar D.S."/>
        </authorList>
    </citation>
    <scope>NUCLEOTIDE SEQUENCE [LARGE SCALE GENOMIC DNA]</scope>
    <source>
        <strain evidence="3">cv. BTx623</strain>
    </source>
</reference>
<dbReference type="Proteomes" id="UP000000768">
    <property type="component" value="Chromosome 6"/>
</dbReference>
<keyword evidence="3" id="KW-1185">Reference proteome</keyword>
<dbReference type="ExpressionAtlas" id="A0A1Z5RF87">
    <property type="expression patterns" value="baseline"/>
</dbReference>
<reference evidence="3" key="2">
    <citation type="journal article" date="2018" name="Plant J.">
        <title>The Sorghum bicolor reference genome: improved assembly, gene annotations, a transcriptome atlas, and signatures of genome organization.</title>
        <authorList>
            <person name="McCormick R.F."/>
            <person name="Truong S.K."/>
            <person name="Sreedasyam A."/>
            <person name="Jenkins J."/>
            <person name="Shu S."/>
            <person name="Sims D."/>
            <person name="Kennedy M."/>
            <person name="Amirebrahimi M."/>
            <person name="Weers B.D."/>
            <person name="McKinley B."/>
            <person name="Mattison A."/>
            <person name="Morishige D.T."/>
            <person name="Grimwood J."/>
            <person name="Schmutz J."/>
            <person name="Mullet J.E."/>
        </authorList>
    </citation>
    <scope>NUCLEOTIDE SEQUENCE [LARGE SCALE GENOMIC DNA]</scope>
    <source>
        <strain evidence="3">cv. BTx623</strain>
    </source>
</reference>
<evidence type="ECO:0008006" key="4">
    <source>
        <dbReference type="Google" id="ProtNLM"/>
    </source>
</evidence>
<sequence length="127" mass="13918">MNATVMLFVVLLFGCFLAFVHCGGGRRVLLGNNVESSRINYTFATNHTLANVPNKSDGNSSKVVLYFCKKETCIGDVTCYCCTGFVNYCIASLEDCRQICGKCDPKCPSSLPLLSDVQRRQKATLLS</sequence>
<dbReference type="Gramene" id="OQU82433">
    <property type="protein sequence ID" value="OQU82433"/>
    <property type="gene ID" value="SORBI_3006G238300"/>
</dbReference>
<name>A0A1Z5RF87_SORBI</name>
<feature type="signal peptide" evidence="1">
    <location>
        <begin position="1"/>
        <end position="22"/>
    </location>
</feature>
<protein>
    <recommendedName>
        <fullName evidence="4">4Fe-4S ferredoxin-type domain-containing protein</fullName>
    </recommendedName>
</protein>
<dbReference type="AlphaFoldDB" id="A0A1Z5RF87"/>
<keyword evidence="1" id="KW-0732">Signal</keyword>
<feature type="chain" id="PRO_5012170596" description="4Fe-4S ferredoxin-type domain-containing protein" evidence="1">
    <location>
        <begin position="23"/>
        <end position="127"/>
    </location>
</feature>
<evidence type="ECO:0000256" key="1">
    <source>
        <dbReference type="SAM" id="SignalP"/>
    </source>
</evidence>
<organism evidence="2 3">
    <name type="scientific">Sorghum bicolor</name>
    <name type="common">Sorghum</name>
    <name type="synonym">Sorghum vulgare</name>
    <dbReference type="NCBI Taxonomy" id="4558"/>
    <lineage>
        <taxon>Eukaryota</taxon>
        <taxon>Viridiplantae</taxon>
        <taxon>Streptophyta</taxon>
        <taxon>Embryophyta</taxon>
        <taxon>Tracheophyta</taxon>
        <taxon>Spermatophyta</taxon>
        <taxon>Magnoliopsida</taxon>
        <taxon>Liliopsida</taxon>
        <taxon>Poales</taxon>
        <taxon>Poaceae</taxon>
        <taxon>PACMAD clade</taxon>
        <taxon>Panicoideae</taxon>
        <taxon>Andropogonodae</taxon>
        <taxon>Andropogoneae</taxon>
        <taxon>Sorghinae</taxon>
        <taxon>Sorghum</taxon>
    </lineage>
</organism>
<gene>
    <name evidence="2" type="ORF">SORBI_3006G238300</name>
</gene>
<evidence type="ECO:0000313" key="3">
    <source>
        <dbReference type="Proteomes" id="UP000000768"/>
    </source>
</evidence>
<evidence type="ECO:0000313" key="2">
    <source>
        <dbReference type="EMBL" id="OQU82433.1"/>
    </source>
</evidence>
<proteinExistence type="predicted"/>
<dbReference type="EMBL" id="CM000765">
    <property type="protein sequence ID" value="OQU82433.1"/>
    <property type="molecule type" value="Genomic_DNA"/>
</dbReference>
<accession>A0A1Z5RF87</accession>